<dbReference type="InterPro" id="IPR004394">
    <property type="entry name" value="Iojap/RsfS/C7orf30"/>
</dbReference>
<dbReference type="RefSeq" id="WP_204403434.1">
    <property type="nucleotide sequence ID" value="NZ_JAFBEE010000018.1"/>
</dbReference>
<name>A0ABS2NSS4_9FIRM</name>
<dbReference type="NCBIfam" id="TIGR00090">
    <property type="entry name" value="rsfS_iojap_ybeB"/>
    <property type="match status" value="1"/>
</dbReference>
<dbReference type="Proteomes" id="UP001314796">
    <property type="component" value="Unassembled WGS sequence"/>
</dbReference>
<dbReference type="SUPFAM" id="SSF81301">
    <property type="entry name" value="Nucleotidyltransferase"/>
    <property type="match status" value="1"/>
</dbReference>
<proteinExistence type="inferred from homology"/>
<dbReference type="Pfam" id="PF02410">
    <property type="entry name" value="RsfS"/>
    <property type="match status" value="1"/>
</dbReference>
<comment type="similarity">
    <text evidence="1 2">Belongs to the Iojap/RsfS family.</text>
</comment>
<keyword evidence="2" id="KW-0810">Translation regulation</keyword>
<evidence type="ECO:0000313" key="5">
    <source>
        <dbReference type="Proteomes" id="UP001314796"/>
    </source>
</evidence>
<comment type="subcellular location">
    <subcellularLocation>
        <location evidence="2">Cytoplasm</location>
    </subcellularLocation>
</comment>
<evidence type="ECO:0000256" key="3">
    <source>
        <dbReference type="SAM" id="Coils"/>
    </source>
</evidence>
<dbReference type="EMBL" id="JAFBEE010000018">
    <property type="protein sequence ID" value="MBM7615812.1"/>
    <property type="molecule type" value="Genomic_DNA"/>
</dbReference>
<keyword evidence="5" id="KW-1185">Reference proteome</keyword>
<reference evidence="4 5" key="1">
    <citation type="submission" date="2021-01" db="EMBL/GenBank/DDBJ databases">
        <title>Genomic Encyclopedia of Type Strains, Phase IV (KMG-IV): sequencing the most valuable type-strain genomes for metagenomic binning, comparative biology and taxonomic classification.</title>
        <authorList>
            <person name="Goeker M."/>
        </authorList>
    </citation>
    <scope>NUCLEOTIDE SEQUENCE [LARGE SCALE GENOMIC DNA]</scope>
    <source>
        <strain evidence="4 5">DSM 25890</strain>
    </source>
</reference>
<feature type="coiled-coil region" evidence="3">
    <location>
        <begin position="47"/>
        <end position="74"/>
    </location>
</feature>
<keyword evidence="2" id="KW-0678">Repressor</keyword>
<comment type="caution">
    <text evidence="4">The sequence shown here is derived from an EMBL/GenBank/DDBJ whole genome shotgun (WGS) entry which is preliminary data.</text>
</comment>
<dbReference type="PANTHER" id="PTHR21043:SF0">
    <property type="entry name" value="MITOCHONDRIAL ASSEMBLY OF RIBOSOMAL LARGE SUBUNIT PROTEIN 1"/>
    <property type="match status" value="1"/>
</dbReference>
<evidence type="ECO:0000256" key="1">
    <source>
        <dbReference type="ARBA" id="ARBA00010574"/>
    </source>
</evidence>
<organism evidence="4 5">
    <name type="scientific">Alkaliphilus hydrothermalis</name>
    <dbReference type="NCBI Taxonomy" id="1482730"/>
    <lineage>
        <taxon>Bacteria</taxon>
        <taxon>Bacillati</taxon>
        <taxon>Bacillota</taxon>
        <taxon>Clostridia</taxon>
        <taxon>Peptostreptococcales</taxon>
        <taxon>Natronincolaceae</taxon>
        <taxon>Alkaliphilus</taxon>
    </lineage>
</organism>
<dbReference type="Gene3D" id="3.30.460.10">
    <property type="entry name" value="Beta Polymerase, domain 2"/>
    <property type="match status" value="1"/>
</dbReference>
<dbReference type="InterPro" id="IPR043519">
    <property type="entry name" value="NT_sf"/>
</dbReference>
<gene>
    <name evidence="2" type="primary">rsfS</name>
    <name evidence="4" type="ORF">JOC73_002386</name>
</gene>
<dbReference type="PANTHER" id="PTHR21043">
    <property type="entry name" value="IOJAP SUPERFAMILY ORTHOLOG"/>
    <property type="match status" value="1"/>
</dbReference>
<comment type="function">
    <text evidence="2">Functions as a ribosomal silencing factor. Interacts with ribosomal protein uL14 (rplN), blocking formation of intersubunit bridge B8. Prevents association of the 30S and 50S ribosomal subunits and the formation of functional ribosomes, thus repressing translation.</text>
</comment>
<sequence>MENKTLETVYRIVEGIDDKLGEDIAVLKLSEISSICDYFIIASATSLRQVKSIADEIEDRMEMLDMKLRNKEGHQTGNWILLDYGDIVVHLFFEEDRGFYNLEKIWKDAEIIDVDNVIKNNI</sequence>
<evidence type="ECO:0000256" key="2">
    <source>
        <dbReference type="HAMAP-Rule" id="MF_01477"/>
    </source>
</evidence>
<dbReference type="HAMAP" id="MF_01477">
    <property type="entry name" value="Iojap_RsfS"/>
    <property type="match status" value="1"/>
</dbReference>
<keyword evidence="3" id="KW-0175">Coiled coil</keyword>
<protein>
    <recommendedName>
        <fullName evidence="2">Ribosomal silencing factor RsfS</fullName>
    </recommendedName>
</protein>
<evidence type="ECO:0000313" key="4">
    <source>
        <dbReference type="EMBL" id="MBM7615812.1"/>
    </source>
</evidence>
<accession>A0ABS2NSS4</accession>
<comment type="subunit">
    <text evidence="2">Interacts with ribosomal protein uL14 (rplN).</text>
</comment>
<keyword evidence="2" id="KW-0963">Cytoplasm</keyword>